<protein>
    <recommendedName>
        <fullName evidence="4">PLC-like phosphodiesterase</fullName>
    </recommendedName>
</protein>
<evidence type="ECO:0000313" key="2">
    <source>
        <dbReference type="EMBL" id="KAK5696096.1"/>
    </source>
</evidence>
<dbReference type="InterPro" id="IPR017946">
    <property type="entry name" value="PLC-like_Pdiesterase_TIM-brl"/>
</dbReference>
<accession>A0AAN7VP43</accession>
<dbReference type="GO" id="GO:0006629">
    <property type="term" value="P:lipid metabolic process"/>
    <property type="evidence" value="ECO:0007669"/>
    <property type="project" value="InterPro"/>
</dbReference>
<dbReference type="PANTHER" id="PTHR13593">
    <property type="match status" value="1"/>
</dbReference>
<dbReference type="Pfam" id="PF26146">
    <property type="entry name" value="PI-PLC_X"/>
    <property type="match status" value="1"/>
</dbReference>
<proteinExistence type="predicted"/>
<dbReference type="EMBL" id="JAVRQU010000013">
    <property type="protein sequence ID" value="KAK5696096.1"/>
    <property type="molecule type" value="Genomic_DNA"/>
</dbReference>
<reference evidence="2" key="1">
    <citation type="submission" date="2023-08" db="EMBL/GenBank/DDBJ databases">
        <title>Black Yeasts Isolated from many extreme environments.</title>
        <authorList>
            <person name="Coleine C."/>
            <person name="Stajich J.E."/>
            <person name="Selbmann L."/>
        </authorList>
    </citation>
    <scope>NUCLEOTIDE SEQUENCE</scope>
    <source>
        <strain evidence="2">CCFEE 5810</strain>
    </source>
</reference>
<feature type="signal peptide" evidence="1">
    <location>
        <begin position="1"/>
        <end position="21"/>
    </location>
</feature>
<dbReference type="AlphaFoldDB" id="A0AAN7VP43"/>
<evidence type="ECO:0008006" key="4">
    <source>
        <dbReference type="Google" id="ProtNLM"/>
    </source>
</evidence>
<dbReference type="GO" id="GO:0008081">
    <property type="term" value="F:phosphoric diester hydrolase activity"/>
    <property type="evidence" value="ECO:0007669"/>
    <property type="project" value="InterPro"/>
</dbReference>
<organism evidence="2 3">
    <name type="scientific">Elasticomyces elasticus</name>
    <dbReference type="NCBI Taxonomy" id="574655"/>
    <lineage>
        <taxon>Eukaryota</taxon>
        <taxon>Fungi</taxon>
        <taxon>Dikarya</taxon>
        <taxon>Ascomycota</taxon>
        <taxon>Pezizomycotina</taxon>
        <taxon>Dothideomycetes</taxon>
        <taxon>Dothideomycetidae</taxon>
        <taxon>Mycosphaerellales</taxon>
        <taxon>Teratosphaeriaceae</taxon>
        <taxon>Elasticomyces</taxon>
    </lineage>
</organism>
<keyword evidence="1" id="KW-0732">Signal</keyword>
<dbReference type="InterPro" id="IPR051057">
    <property type="entry name" value="PI-PLC_domain"/>
</dbReference>
<dbReference type="Gene3D" id="3.20.20.190">
    <property type="entry name" value="Phosphatidylinositol (PI) phosphodiesterase"/>
    <property type="match status" value="1"/>
</dbReference>
<evidence type="ECO:0000256" key="1">
    <source>
        <dbReference type="SAM" id="SignalP"/>
    </source>
</evidence>
<evidence type="ECO:0000313" key="3">
    <source>
        <dbReference type="Proteomes" id="UP001310594"/>
    </source>
</evidence>
<comment type="caution">
    <text evidence="2">The sequence shown here is derived from an EMBL/GenBank/DDBJ whole genome shotgun (WGS) entry which is preliminary data.</text>
</comment>
<dbReference type="PANTHER" id="PTHR13593:SF80">
    <property type="entry name" value="PLC-LIKE PHOSPHODIESTERASE"/>
    <property type="match status" value="1"/>
</dbReference>
<dbReference type="Proteomes" id="UP001310594">
    <property type="component" value="Unassembled WGS sequence"/>
</dbReference>
<name>A0AAN7VP43_9PEZI</name>
<dbReference type="PROSITE" id="PS51257">
    <property type="entry name" value="PROKAR_LIPOPROTEIN"/>
    <property type="match status" value="1"/>
</dbReference>
<sequence>MFGLSMKSMLLLPVALRLALAQTSSSTIACNNSPDLCGRAYNNITHLGAHDSPFVRDESTDYTISGNQYYNTTVQLSAGVRLLSAQVQTNSTSGQLSVCHTSCSLLNAGTLSSWLREVNAWLMSNANEVVTILLVNGAGASAAEIAAEYDAAGISSSEMYTPVASSANQTWPTLQQMISNGTRLVNFVATLTDNAVAPYLMNEFDYIFENNYENFAPTDFSCTANRPGSVANNTSGALAAGLMPLMNHFLYEQQAFDIDIPNEDLISTTNAPSGSVGNLGSSATQCTTEYGRAPAFLLVDFWNVGPAISTADRLNGVTAPVGRTVVSTAVVNASTSSAMFTGLQHSMLCLTILAVGSTLA</sequence>
<gene>
    <name evidence="2" type="ORF">LTR97_008516</name>
</gene>
<dbReference type="SUPFAM" id="SSF51695">
    <property type="entry name" value="PLC-like phosphodiesterases"/>
    <property type="match status" value="1"/>
</dbReference>
<feature type="chain" id="PRO_5042983603" description="PLC-like phosphodiesterase" evidence="1">
    <location>
        <begin position="22"/>
        <end position="360"/>
    </location>
</feature>